<evidence type="ECO:0000256" key="1">
    <source>
        <dbReference type="SAM" id="MobiDB-lite"/>
    </source>
</evidence>
<dbReference type="GO" id="GO:0042790">
    <property type="term" value="P:nucleolar large rRNA transcription by RNA polymerase I"/>
    <property type="evidence" value="ECO:0007669"/>
    <property type="project" value="InterPro"/>
</dbReference>
<accession>A0A8H4RWJ7</accession>
<dbReference type="InterPro" id="IPR039601">
    <property type="entry name" value="Rrn5"/>
</dbReference>
<dbReference type="GO" id="GO:0001181">
    <property type="term" value="F:RNA polymerase I general transcription initiation factor activity"/>
    <property type="evidence" value="ECO:0007669"/>
    <property type="project" value="TreeGrafter"/>
</dbReference>
<dbReference type="SUPFAM" id="SSF46689">
    <property type="entry name" value="Homeodomain-like"/>
    <property type="match status" value="1"/>
</dbReference>
<evidence type="ECO:0008006" key="4">
    <source>
        <dbReference type="Google" id="ProtNLM"/>
    </source>
</evidence>
<reference evidence="2 3" key="1">
    <citation type="submission" date="2020-03" db="EMBL/GenBank/DDBJ databases">
        <title>Draft Genome Sequence of Cudoniella acicularis.</title>
        <authorList>
            <person name="Buettner E."/>
            <person name="Kellner H."/>
        </authorList>
    </citation>
    <scope>NUCLEOTIDE SEQUENCE [LARGE SCALE GENOMIC DNA]</scope>
    <source>
        <strain evidence="2 3">DSM 108380</strain>
    </source>
</reference>
<proteinExistence type="predicted"/>
<sequence>MMDSDEIDPFGGLVPYPDDDSGSAYENPESDQSSSHQGRSKAKNSRASSLATSRNRNQSLQSSRHPSEEVVLSSEFDEEDEGDLTSEPTIQDPKIREDAERWAANFTAPQSPSQIPTPERRVPRKRRATKSGTEIRAKRLKGYYNEEYREILNRDIQEASAKLLKEDKDSFNASQLGVSIWAPTEKDLFFSALSRLGRDDIRGIAKRIRTKSETEVHEYIHLLHQGSVEQKDRGQLSFADVPAANQISEECCAVLERAGDALASRQERIEAKVEEGKWGEAWLVTETVSRQLDKYRKDGEGEAEFNQVLPAANLFHLKHWLELSEKVFMNPAAPYENDNWQSLAEHGEKPAIRATAFEDFHSSTVSITKRLVSTVLFCTMSRQRAMSSKKRKYAEVNCDDVEAALDILKMKKDNHSFWTKAARRCHLRVINDESQAENENGPMTYDEVEAALNSSQRPRSRTRSRSRSLSRASHRRRMSAGSSTQADIPSSPSDSDSNSSLLDSDDISVSDSDLDTSSLDASAPETDTSTRGHLKSKKAFQRAQNHYIEALDTTKSKADELELWKILDQTPPFEVKAEAVEEPEGKKLKLQGMSDWRRYTEYWSEWEVFEGGLPEKEAFERNARRMERRRREKSAERKERRRDQELDGNVENSEEDDEDVEDVSDELERDSQGDESEVDEENGAGNEQATVEIDVSEDESSMSDEFHTAFQDEWMAQQSFGSRHVDSSEDE</sequence>
<feature type="compositionally biased region" description="Basic residues" evidence="1">
    <location>
        <begin position="458"/>
        <end position="478"/>
    </location>
</feature>
<feature type="compositionally biased region" description="Acidic residues" evidence="1">
    <location>
        <begin position="75"/>
        <end position="84"/>
    </location>
</feature>
<feature type="compositionally biased region" description="Low complexity" evidence="1">
    <location>
        <begin position="490"/>
        <end position="502"/>
    </location>
</feature>
<dbReference type="InterPro" id="IPR009057">
    <property type="entry name" value="Homeodomain-like_sf"/>
</dbReference>
<dbReference type="OrthoDB" id="2240312at2759"/>
<feature type="region of interest" description="Disordered" evidence="1">
    <location>
        <begin position="614"/>
        <end position="731"/>
    </location>
</feature>
<feature type="region of interest" description="Disordered" evidence="1">
    <location>
        <begin position="1"/>
        <end position="132"/>
    </location>
</feature>
<dbReference type="PANTHER" id="PTHR28079:SF1">
    <property type="entry name" value="RNA POLYMERASE I-SPECIFIC TRANSCRIPTION INITIATION FACTOR RRN5"/>
    <property type="match status" value="1"/>
</dbReference>
<feature type="region of interest" description="Disordered" evidence="1">
    <location>
        <begin position="450"/>
        <end position="538"/>
    </location>
</feature>
<dbReference type="InterPro" id="IPR001005">
    <property type="entry name" value="SANT/Myb"/>
</dbReference>
<name>A0A8H4RWJ7_9HELO</name>
<comment type="caution">
    <text evidence="2">The sequence shown here is derived from an EMBL/GenBank/DDBJ whole genome shotgun (WGS) entry which is preliminary data.</text>
</comment>
<protein>
    <recommendedName>
        <fullName evidence="4">Myb-like domain-containing protein</fullName>
    </recommendedName>
</protein>
<keyword evidence="3" id="KW-1185">Reference proteome</keyword>
<dbReference type="EMBL" id="JAAMPI010000068">
    <property type="protein sequence ID" value="KAF4636385.1"/>
    <property type="molecule type" value="Genomic_DNA"/>
</dbReference>
<feature type="compositionally biased region" description="Basic and acidic residues" evidence="1">
    <location>
        <begin position="614"/>
        <end position="625"/>
    </location>
</feature>
<gene>
    <name evidence="2" type="ORF">G7Y89_g1692</name>
</gene>
<dbReference type="PANTHER" id="PTHR28079">
    <property type="entry name" value="RNA POLYMERASE I-SPECIFIC TRANSCRIPTION INITIATION FACTOR RRN5"/>
    <property type="match status" value="1"/>
</dbReference>
<feature type="compositionally biased region" description="Acidic residues" evidence="1">
    <location>
        <begin position="646"/>
        <end position="682"/>
    </location>
</feature>
<dbReference type="AlphaFoldDB" id="A0A8H4RWJ7"/>
<feature type="compositionally biased region" description="Basic and acidic residues" evidence="1">
    <location>
        <begin position="633"/>
        <end position="645"/>
    </location>
</feature>
<evidence type="ECO:0000313" key="2">
    <source>
        <dbReference type="EMBL" id="KAF4636385.1"/>
    </source>
</evidence>
<dbReference type="Gene3D" id="1.10.10.60">
    <property type="entry name" value="Homeodomain-like"/>
    <property type="match status" value="1"/>
</dbReference>
<feature type="compositionally biased region" description="Acidic residues" evidence="1">
    <location>
        <begin position="503"/>
        <end position="514"/>
    </location>
</feature>
<dbReference type="CDD" id="cd00167">
    <property type="entry name" value="SANT"/>
    <property type="match status" value="1"/>
</dbReference>
<feature type="compositionally biased region" description="Low complexity" evidence="1">
    <location>
        <begin position="53"/>
        <end position="64"/>
    </location>
</feature>
<dbReference type="GO" id="GO:0006361">
    <property type="term" value="P:transcription initiation at RNA polymerase I promoter"/>
    <property type="evidence" value="ECO:0007669"/>
    <property type="project" value="TreeGrafter"/>
</dbReference>
<evidence type="ECO:0000313" key="3">
    <source>
        <dbReference type="Proteomes" id="UP000566819"/>
    </source>
</evidence>
<organism evidence="2 3">
    <name type="scientific">Cudoniella acicularis</name>
    <dbReference type="NCBI Taxonomy" id="354080"/>
    <lineage>
        <taxon>Eukaryota</taxon>
        <taxon>Fungi</taxon>
        <taxon>Dikarya</taxon>
        <taxon>Ascomycota</taxon>
        <taxon>Pezizomycotina</taxon>
        <taxon>Leotiomycetes</taxon>
        <taxon>Helotiales</taxon>
        <taxon>Tricladiaceae</taxon>
        <taxon>Cudoniella</taxon>
    </lineage>
</organism>
<feature type="compositionally biased region" description="Polar residues" evidence="1">
    <location>
        <begin position="107"/>
        <end position="116"/>
    </location>
</feature>
<dbReference type="GO" id="GO:0000182">
    <property type="term" value="F:rDNA binding"/>
    <property type="evidence" value="ECO:0007669"/>
    <property type="project" value="TreeGrafter"/>
</dbReference>
<dbReference type="GO" id="GO:0000500">
    <property type="term" value="C:RNA polymerase I upstream activating factor complex"/>
    <property type="evidence" value="ECO:0007669"/>
    <property type="project" value="InterPro"/>
</dbReference>
<dbReference type="Proteomes" id="UP000566819">
    <property type="component" value="Unassembled WGS sequence"/>
</dbReference>